<dbReference type="EMBL" id="JAHSPG010000001">
    <property type="protein sequence ID" value="MBV4355929.1"/>
    <property type="molecule type" value="Genomic_DNA"/>
</dbReference>
<dbReference type="AlphaFoldDB" id="A0A9E2S7H8"/>
<dbReference type="RefSeq" id="WP_217789473.1">
    <property type="nucleotide sequence ID" value="NZ_JAHSPG010000001.1"/>
</dbReference>
<gene>
    <name evidence="2" type="ORF">KTO63_02135</name>
</gene>
<evidence type="ECO:0000313" key="2">
    <source>
        <dbReference type="EMBL" id="MBV4355929.1"/>
    </source>
</evidence>
<comment type="caution">
    <text evidence="2">The sequence shown here is derived from an EMBL/GenBank/DDBJ whole genome shotgun (WGS) entry which is preliminary data.</text>
</comment>
<dbReference type="Pfam" id="PF13088">
    <property type="entry name" value="BNR_2"/>
    <property type="match status" value="1"/>
</dbReference>
<protein>
    <submittedName>
        <fullName evidence="2">Exo-alpha-sialidase</fullName>
    </submittedName>
</protein>
<accession>A0A9E2S7H8</accession>
<proteinExistence type="predicted"/>
<organism evidence="2 3">
    <name type="scientific">Pinibacter aurantiacus</name>
    <dbReference type="NCBI Taxonomy" id="2851599"/>
    <lineage>
        <taxon>Bacteria</taxon>
        <taxon>Pseudomonadati</taxon>
        <taxon>Bacteroidota</taxon>
        <taxon>Chitinophagia</taxon>
        <taxon>Chitinophagales</taxon>
        <taxon>Chitinophagaceae</taxon>
        <taxon>Pinibacter</taxon>
    </lineage>
</organism>
<dbReference type="PANTHER" id="PTHR43752:SF2">
    <property type="entry name" value="BNR_ASP-BOX REPEAT FAMILY PROTEIN"/>
    <property type="match status" value="1"/>
</dbReference>
<evidence type="ECO:0000313" key="3">
    <source>
        <dbReference type="Proteomes" id="UP000812270"/>
    </source>
</evidence>
<evidence type="ECO:0000259" key="1">
    <source>
        <dbReference type="Pfam" id="PF13088"/>
    </source>
</evidence>
<reference evidence="2" key="1">
    <citation type="submission" date="2021-06" db="EMBL/GenBank/DDBJ databases">
        <authorList>
            <person name="Huq M.A."/>
        </authorList>
    </citation>
    <scope>NUCLEOTIDE SEQUENCE</scope>
    <source>
        <strain evidence="2">MAH-26</strain>
    </source>
</reference>
<dbReference type="InterPro" id="IPR011040">
    <property type="entry name" value="Sialidase"/>
</dbReference>
<dbReference type="CDD" id="cd15482">
    <property type="entry name" value="Sialidase_non-viral"/>
    <property type="match status" value="1"/>
</dbReference>
<dbReference type="Proteomes" id="UP000812270">
    <property type="component" value="Unassembled WGS sequence"/>
</dbReference>
<name>A0A9E2S7H8_9BACT</name>
<feature type="domain" description="Sialidase" evidence="1">
    <location>
        <begin position="56"/>
        <end position="331"/>
    </location>
</feature>
<dbReference type="PANTHER" id="PTHR43752">
    <property type="entry name" value="BNR/ASP-BOX REPEAT FAMILY PROTEIN"/>
    <property type="match status" value="1"/>
</dbReference>
<sequence>MNKRILNRLYILSVLIVTIQNVHSQSKWTIISERLLFNNPPFKACHASTITETKNGEIVVACFGGAYEGNKDVVIWTGKILPDGSVIPKQAADGVVNDTLRYPCWNPVLFTKKNGALILFYKVGPNPRTWQGLYKVSNDQGQTWSNATHLPNGILGPIKNKPVQLKDGTILCPSSVEYTDEHWKAFIEKTDESLTDWTSIPVDTASKFDVIQPSILLYGNKKLQILCRSKQGNVVQSRSNDNGKSWSALSKTQLLNPNSGTDAVTLKNGKQLIVYNPDVPGKEWFNNRANLKVAVSEDGEKWQDILTLEHGTTEEFSYPAIIQTSDGLIHITYTFNRSNIKHVVVKEQVKSKN</sequence>
<keyword evidence="3" id="KW-1185">Reference proteome</keyword>